<accession>F4RR73</accession>
<name>F4RR73_MELLP</name>
<dbReference type="KEGG" id="mlr:MELLADRAFT_64372"/>
<protein>
    <recommendedName>
        <fullName evidence="3">F-box domain-containing protein</fullName>
    </recommendedName>
</protein>
<evidence type="ECO:0000313" key="1">
    <source>
        <dbReference type="EMBL" id="EGG05166.1"/>
    </source>
</evidence>
<dbReference type="STRING" id="747676.F4RR73"/>
<dbReference type="AlphaFoldDB" id="F4RR73"/>
<dbReference type="SUPFAM" id="SSF52047">
    <property type="entry name" value="RNI-like"/>
    <property type="match status" value="1"/>
</dbReference>
<dbReference type="InterPro" id="IPR032675">
    <property type="entry name" value="LRR_dom_sf"/>
</dbReference>
<evidence type="ECO:0000313" key="2">
    <source>
        <dbReference type="Proteomes" id="UP000001072"/>
    </source>
</evidence>
<sequence length="443" mass="51285">MARADFPEEILDNIVNMVHYQPCHHENYCIKTRKEGLVVQNSLKGVPYEVYLNHSGPPILNTFQNLAVVNRRFHRLCCPKLWQHIQFPSTLPAPITLWTNNILLRHGHLVKSLEVQLEDDQLVGDIHKILSKRSSYDNTGVIPKLQHGVGSYRPKYGIGLYNIEKLFKACPSLVSISVIVPESSHVHEEWISHITASLHVPFWRVPQLQDLRLTHCPNDSITSEYVVNILQRLPSLVSLELCGFEFRQRPAMEESFEWSLGQQKNLRKLRMEHLTYVDGTWTLFSSWPPQLENLQVIGCDRLSPRVLHGLLSGSAPSLTKLRLILHHFKDEPHVTVRFNLPALKELSILHRGDLDLLMSFENCKSVEAFHYQCHADDEEWHSMKQYLSRCTWPKLSVLDFRSSIFTANWKKPAKMDVNEIWNSFKIKLLIDNETDDEIDDEAV</sequence>
<dbReference type="EMBL" id="GL883114">
    <property type="protein sequence ID" value="EGG05166.1"/>
    <property type="molecule type" value="Genomic_DNA"/>
</dbReference>
<dbReference type="VEuPathDB" id="FungiDB:MELLADRAFT_64372"/>
<dbReference type="OrthoDB" id="10493927at2759"/>
<dbReference type="RefSeq" id="XP_007411531.1">
    <property type="nucleotide sequence ID" value="XM_007411469.1"/>
</dbReference>
<dbReference type="Proteomes" id="UP000001072">
    <property type="component" value="Unassembled WGS sequence"/>
</dbReference>
<organism evidence="2">
    <name type="scientific">Melampsora larici-populina (strain 98AG31 / pathotype 3-4-7)</name>
    <name type="common">Poplar leaf rust fungus</name>
    <dbReference type="NCBI Taxonomy" id="747676"/>
    <lineage>
        <taxon>Eukaryota</taxon>
        <taxon>Fungi</taxon>
        <taxon>Dikarya</taxon>
        <taxon>Basidiomycota</taxon>
        <taxon>Pucciniomycotina</taxon>
        <taxon>Pucciniomycetes</taxon>
        <taxon>Pucciniales</taxon>
        <taxon>Melampsoraceae</taxon>
        <taxon>Melampsora</taxon>
    </lineage>
</organism>
<dbReference type="Gene3D" id="3.80.10.10">
    <property type="entry name" value="Ribonuclease Inhibitor"/>
    <property type="match status" value="1"/>
</dbReference>
<reference evidence="2" key="1">
    <citation type="journal article" date="2011" name="Proc. Natl. Acad. Sci. U.S.A.">
        <title>Obligate biotrophy features unraveled by the genomic analysis of rust fungi.</title>
        <authorList>
            <person name="Duplessis S."/>
            <person name="Cuomo C.A."/>
            <person name="Lin Y.-C."/>
            <person name="Aerts A."/>
            <person name="Tisserant E."/>
            <person name="Veneault-Fourrey C."/>
            <person name="Joly D.L."/>
            <person name="Hacquard S."/>
            <person name="Amselem J."/>
            <person name="Cantarel B.L."/>
            <person name="Chiu R."/>
            <person name="Coutinho P.M."/>
            <person name="Feau N."/>
            <person name="Field M."/>
            <person name="Frey P."/>
            <person name="Gelhaye E."/>
            <person name="Goldberg J."/>
            <person name="Grabherr M.G."/>
            <person name="Kodira C.D."/>
            <person name="Kohler A."/>
            <person name="Kuees U."/>
            <person name="Lindquist E.A."/>
            <person name="Lucas S.M."/>
            <person name="Mago R."/>
            <person name="Mauceli E."/>
            <person name="Morin E."/>
            <person name="Murat C."/>
            <person name="Pangilinan J.L."/>
            <person name="Park R."/>
            <person name="Pearson M."/>
            <person name="Quesneville H."/>
            <person name="Rouhier N."/>
            <person name="Sakthikumar S."/>
            <person name="Salamov A.A."/>
            <person name="Schmutz J."/>
            <person name="Selles B."/>
            <person name="Shapiro H."/>
            <person name="Tanguay P."/>
            <person name="Tuskan G.A."/>
            <person name="Henrissat B."/>
            <person name="Van de Peer Y."/>
            <person name="Rouze P."/>
            <person name="Ellis J.G."/>
            <person name="Dodds P.N."/>
            <person name="Schein J.E."/>
            <person name="Zhong S."/>
            <person name="Hamelin R.C."/>
            <person name="Grigoriev I.V."/>
            <person name="Szabo L.J."/>
            <person name="Martin F."/>
        </authorList>
    </citation>
    <scope>NUCLEOTIDE SEQUENCE [LARGE SCALE GENOMIC DNA]</scope>
    <source>
        <strain evidence="2">98AG31 / pathotype 3-4-7</strain>
    </source>
</reference>
<dbReference type="HOGENOM" id="CLU_038719_0_0_1"/>
<dbReference type="InParanoid" id="F4RR73"/>
<gene>
    <name evidence="1" type="ORF">MELLADRAFT_64372</name>
</gene>
<evidence type="ECO:0008006" key="3">
    <source>
        <dbReference type="Google" id="ProtNLM"/>
    </source>
</evidence>
<keyword evidence="2" id="KW-1185">Reference proteome</keyword>
<proteinExistence type="predicted"/>
<dbReference type="GeneID" id="18930251"/>